<proteinExistence type="predicted"/>
<dbReference type="STRING" id="288705.RSal33209_2881"/>
<dbReference type="HOGENOM" id="CLU_2755028_0_0_11"/>
<dbReference type="AlphaFoldDB" id="A9WTT4"/>
<name>A9WTT4_RENSM</name>
<reference evidence="2" key="1">
    <citation type="journal article" date="2008" name="J. Bacteriol.">
        <title>Genome sequence of the fish pathogen Renibacterium salmoninarum suggests reductive evolution away from an environmental Arthrobacter ancestor.</title>
        <authorList>
            <person name="Wiens G.D."/>
            <person name="Rockey D.D."/>
            <person name="Wu Z."/>
            <person name="Chang J."/>
            <person name="Levy R."/>
            <person name="Crane S."/>
            <person name="Chen D.S."/>
            <person name="Capri G.R."/>
            <person name="Burnett J.R."/>
            <person name="Sudheesh P.S."/>
            <person name="Schipma M.J."/>
            <person name="Burd H."/>
            <person name="Bhattacharyya A."/>
            <person name="Rhodes L.D."/>
            <person name="Kaul R."/>
            <person name="Strom M.S."/>
        </authorList>
    </citation>
    <scope>NUCLEOTIDE SEQUENCE [LARGE SCALE GENOMIC DNA]</scope>
    <source>
        <strain evidence="2">ATCC 33209 / DSM 20767 / JCM 11484 / NBRC 15589 / NCIMB 2235</strain>
    </source>
</reference>
<protein>
    <submittedName>
        <fullName evidence="1">Uncharacterized protein</fullName>
    </submittedName>
</protein>
<organism evidence="1 2">
    <name type="scientific">Renibacterium salmoninarum (strain ATCC 33209 / DSM 20767 / JCM 11484 / NBRC 15589 / NCIMB 2235)</name>
    <dbReference type="NCBI Taxonomy" id="288705"/>
    <lineage>
        <taxon>Bacteria</taxon>
        <taxon>Bacillati</taxon>
        <taxon>Actinomycetota</taxon>
        <taxon>Actinomycetes</taxon>
        <taxon>Micrococcales</taxon>
        <taxon>Micrococcaceae</taxon>
        <taxon>Renibacterium</taxon>
    </lineage>
</organism>
<accession>A9WTT4</accession>
<dbReference type="EMBL" id="CP000910">
    <property type="protein sequence ID" value="ABY24605.1"/>
    <property type="molecule type" value="Genomic_DNA"/>
</dbReference>
<dbReference type="Proteomes" id="UP000002007">
    <property type="component" value="Chromosome"/>
</dbReference>
<dbReference type="KEGG" id="rsa:RSal33209_2881"/>
<keyword evidence="2" id="KW-1185">Reference proteome</keyword>
<gene>
    <name evidence="1" type="ordered locus">RSal33209_2881</name>
</gene>
<evidence type="ECO:0000313" key="2">
    <source>
        <dbReference type="Proteomes" id="UP000002007"/>
    </source>
</evidence>
<sequence length="70" mass="8330">MKPDGSAHHRAPPMRYCDRLRLEYLRKYRTAVGCRLQPTSPQRRWSVTVQCRLPSTKKRPPRPCRPLWSV</sequence>
<evidence type="ECO:0000313" key="1">
    <source>
        <dbReference type="EMBL" id="ABY24605.1"/>
    </source>
</evidence>